<dbReference type="InterPro" id="IPR002110">
    <property type="entry name" value="Ankyrin_rpt"/>
</dbReference>
<keyword evidence="5" id="KW-1185">Reference proteome</keyword>
<dbReference type="PANTHER" id="PTHR24171">
    <property type="entry name" value="ANKYRIN REPEAT DOMAIN-CONTAINING PROTEIN 39-RELATED"/>
    <property type="match status" value="1"/>
</dbReference>
<organism evidence="4 5">
    <name type="scientific">Amphimedon queenslandica</name>
    <name type="common">Sponge</name>
    <dbReference type="NCBI Taxonomy" id="400682"/>
    <lineage>
        <taxon>Eukaryota</taxon>
        <taxon>Metazoa</taxon>
        <taxon>Porifera</taxon>
        <taxon>Demospongiae</taxon>
        <taxon>Heteroscleromorpha</taxon>
        <taxon>Haplosclerida</taxon>
        <taxon>Niphatidae</taxon>
        <taxon>Amphimedon</taxon>
    </lineage>
</organism>
<protein>
    <recommendedName>
        <fullName evidence="6">Death domain-containing protein</fullName>
    </recommendedName>
</protein>
<proteinExistence type="predicted"/>
<dbReference type="GeneID" id="105314419"/>
<dbReference type="Proteomes" id="UP000007879">
    <property type="component" value="Unassembled WGS sequence"/>
</dbReference>
<keyword evidence="1" id="KW-0677">Repeat</keyword>
<evidence type="ECO:0000313" key="4">
    <source>
        <dbReference type="EnsemblMetazoa" id="XP_011406888.1"/>
    </source>
</evidence>
<dbReference type="Gene3D" id="1.25.40.20">
    <property type="entry name" value="Ankyrin repeat-containing domain"/>
    <property type="match status" value="1"/>
</dbReference>
<evidence type="ECO:0008006" key="6">
    <source>
        <dbReference type="Google" id="ProtNLM"/>
    </source>
</evidence>
<dbReference type="InterPro" id="IPR011029">
    <property type="entry name" value="DEATH-like_dom_sf"/>
</dbReference>
<dbReference type="GO" id="GO:0004842">
    <property type="term" value="F:ubiquitin-protein transferase activity"/>
    <property type="evidence" value="ECO:0007669"/>
    <property type="project" value="TreeGrafter"/>
</dbReference>
<accession>A0AAN0IQS3</accession>
<dbReference type="PROSITE" id="PS50297">
    <property type="entry name" value="ANK_REP_REGION"/>
    <property type="match status" value="2"/>
</dbReference>
<sequence>MIDDRPDISLLTQWLEELIDWKPFGHFLPGITYSDILKIEADNTTIDGKKLALYAKWLHIASKATWADVINALSKTRENNFAQYIRNNLQKSAPRSASSYVAVTTRQSSQAEVKFYTAEDEKEILLTLINLKKEFSSLIMHARLGLEKKIKNDSNILHALNIWLETYMHLNDKLTNASLDETFKIIHPFYDFIDCSLIVDMSEIFLRDFKFGDNDLSIVSELKNYMEKANKLRCSAQVKHLNESLKKLYEEHIPDLSNMPMILVKLHNPWHGSNINGLSLLIHNLLPVGYQQIIMKYITISSGSVIIKYSGQVDPNVPMNDGANALMLACQKGHTRIVELLLNKQVGPKQVDPNVQNRKGHTALLFASTQGHYEIVKLLLESKADPNIKSIKGKTALLVAKTDKIKELLHNYSASETASSGYQTLDTL</sequence>
<feature type="repeat" description="ANK" evidence="3">
    <location>
        <begin position="359"/>
        <end position="391"/>
    </location>
</feature>
<dbReference type="PROSITE" id="PS50088">
    <property type="entry name" value="ANK_REPEAT"/>
    <property type="match status" value="2"/>
</dbReference>
<dbReference type="GO" id="GO:0085020">
    <property type="term" value="P:protein K6-linked ubiquitination"/>
    <property type="evidence" value="ECO:0007669"/>
    <property type="project" value="TreeGrafter"/>
</dbReference>
<dbReference type="RefSeq" id="XP_011406888.1">
    <property type="nucleotide sequence ID" value="XM_011408586.1"/>
</dbReference>
<dbReference type="SUPFAM" id="SSF47986">
    <property type="entry name" value="DEATH domain"/>
    <property type="match status" value="1"/>
</dbReference>
<evidence type="ECO:0000313" key="5">
    <source>
        <dbReference type="Proteomes" id="UP000007879"/>
    </source>
</evidence>
<keyword evidence="2 3" id="KW-0040">ANK repeat</keyword>
<dbReference type="Gene3D" id="1.10.533.10">
    <property type="entry name" value="Death Domain, Fas"/>
    <property type="match status" value="1"/>
</dbReference>
<dbReference type="KEGG" id="aqu:105314419"/>
<dbReference type="PANTHER" id="PTHR24171:SF8">
    <property type="entry name" value="BRCA1-ASSOCIATED RING DOMAIN PROTEIN 1"/>
    <property type="match status" value="1"/>
</dbReference>
<dbReference type="EnsemblMetazoa" id="XM_011408586.1">
    <property type="protein sequence ID" value="XP_011406888.1"/>
    <property type="gene ID" value="LOC105314419"/>
</dbReference>
<reference evidence="5" key="1">
    <citation type="journal article" date="2010" name="Nature">
        <title>The Amphimedon queenslandica genome and the evolution of animal complexity.</title>
        <authorList>
            <person name="Srivastava M."/>
            <person name="Simakov O."/>
            <person name="Chapman J."/>
            <person name="Fahey B."/>
            <person name="Gauthier M.E."/>
            <person name="Mitros T."/>
            <person name="Richards G.S."/>
            <person name="Conaco C."/>
            <person name="Dacre M."/>
            <person name="Hellsten U."/>
            <person name="Larroux C."/>
            <person name="Putnam N.H."/>
            <person name="Stanke M."/>
            <person name="Adamska M."/>
            <person name="Darling A."/>
            <person name="Degnan S.M."/>
            <person name="Oakley T.H."/>
            <person name="Plachetzki D.C."/>
            <person name="Zhai Y."/>
            <person name="Adamski M."/>
            <person name="Calcino A."/>
            <person name="Cummins S.F."/>
            <person name="Goodstein D.M."/>
            <person name="Harris C."/>
            <person name="Jackson D.J."/>
            <person name="Leys S.P."/>
            <person name="Shu S."/>
            <person name="Woodcroft B.J."/>
            <person name="Vervoort M."/>
            <person name="Kosik K.S."/>
            <person name="Manning G."/>
            <person name="Degnan B.M."/>
            <person name="Rokhsar D.S."/>
        </authorList>
    </citation>
    <scope>NUCLEOTIDE SEQUENCE [LARGE SCALE GENOMIC DNA]</scope>
</reference>
<dbReference type="SMART" id="SM00248">
    <property type="entry name" value="ANK"/>
    <property type="match status" value="2"/>
</dbReference>
<dbReference type="AlphaFoldDB" id="A0AAN0IQS3"/>
<reference evidence="4" key="2">
    <citation type="submission" date="2024-06" db="UniProtKB">
        <authorList>
            <consortium name="EnsemblMetazoa"/>
        </authorList>
    </citation>
    <scope>IDENTIFICATION</scope>
</reference>
<evidence type="ECO:0000256" key="1">
    <source>
        <dbReference type="ARBA" id="ARBA00022737"/>
    </source>
</evidence>
<dbReference type="Pfam" id="PF12796">
    <property type="entry name" value="Ank_2"/>
    <property type="match status" value="1"/>
</dbReference>
<name>A0AAN0IQS3_AMPQE</name>
<dbReference type="SUPFAM" id="SSF48403">
    <property type="entry name" value="Ankyrin repeat"/>
    <property type="match status" value="1"/>
</dbReference>
<evidence type="ECO:0000256" key="3">
    <source>
        <dbReference type="PROSITE-ProRule" id="PRU00023"/>
    </source>
</evidence>
<dbReference type="InterPro" id="IPR036770">
    <property type="entry name" value="Ankyrin_rpt-contain_sf"/>
</dbReference>
<evidence type="ECO:0000256" key="2">
    <source>
        <dbReference type="ARBA" id="ARBA00023043"/>
    </source>
</evidence>
<feature type="repeat" description="ANK" evidence="3">
    <location>
        <begin position="321"/>
        <end position="353"/>
    </location>
</feature>